<gene>
    <name evidence="5" type="ORF">CF651_31250</name>
</gene>
<keyword evidence="2" id="KW-0238">DNA-binding</keyword>
<organism evidence="5 6">
    <name type="scientific">Paenibacillus rigui</name>
    <dbReference type="NCBI Taxonomy" id="554312"/>
    <lineage>
        <taxon>Bacteria</taxon>
        <taxon>Bacillati</taxon>
        <taxon>Bacillota</taxon>
        <taxon>Bacilli</taxon>
        <taxon>Bacillales</taxon>
        <taxon>Paenibacillaceae</taxon>
        <taxon>Paenibacillus</taxon>
    </lineage>
</organism>
<dbReference type="Proteomes" id="UP000215509">
    <property type="component" value="Unassembled WGS sequence"/>
</dbReference>
<dbReference type="RefSeq" id="WP_094018787.1">
    <property type="nucleotide sequence ID" value="NZ_NMQW01000077.1"/>
</dbReference>
<reference evidence="5 6" key="1">
    <citation type="submission" date="2017-07" db="EMBL/GenBank/DDBJ databases">
        <title>Genome sequencing and assembly of Paenibacillus rigui.</title>
        <authorList>
            <person name="Mayilraj S."/>
        </authorList>
    </citation>
    <scope>NUCLEOTIDE SEQUENCE [LARGE SCALE GENOMIC DNA]</scope>
    <source>
        <strain evidence="5 6">JCM 16352</strain>
    </source>
</reference>
<dbReference type="Pfam" id="PF17874">
    <property type="entry name" value="TPR_MalT"/>
    <property type="match status" value="1"/>
</dbReference>
<dbReference type="PRINTS" id="PR00038">
    <property type="entry name" value="HTHLUXR"/>
</dbReference>
<dbReference type="SUPFAM" id="SSF48452">
    <property type="entry name" value="TPR-like"/>
    <property type="match status" value="1"/>
</dbReference>
<dbReference type="SMART" id="SM00421">
    <property type="entry name" value="HTH_LUXR"/>
    <property type="match status" value="1"/>
</dbReference>
<comment type="caution">
    <text evidence="5">The sequence shown here is derived from an EMBL/GenBank/DDBJ whole genome shotgun (WGS) entry which is preliminary data.</text>
</comment>
<dbReference type="Pfam" id="PF00196">
    <property type="entry name" value="GerE"/>
    <property type="match status" value="1"/>
</dbReference>
<dbReference type="PANTHER" id="PTHR44688:SF16">
    <property type="entry name" value="DNA-BINDING TRANSCRIPTIONAL ACTIVATOR DEVR_DOSR"/>
    <property type="match status" value="1"/>
</dbReference>
<keyword evidence="1" id="KW-0805">Transcription regulation</keyword>
<dbReference type="Gene3D" id="1.10.10.10">
    <property type="entry name" value="Winged helix-like DNA-binding domain superfamily/Winged helix DNA-binding domain"/>
    <property type="match status" value="1"/>
</dbReference>
<dbReference type="SUPFAM" id="SSF52540">
    <property type="entry name" value="P-loop containing nucleoside triphosphate hydrolases"/>
    <property type="match status" value="1"/>
</dbReference>
<dbReference type="PROSITE" id="PS00622">
    <property type="entry name" value="HTH_LUXR_1"/>
    <property type="match status" value="1"/>
</dbReference>
<dbReference type="PANTHER" id="PTHR44688">
    <property type="entry name" value="DNA-BINDING TRANSCRIPTIONAL ACTIVATOR DEVR_DOSR"/>
    <property type="match status" value="1"/>
</dbReference>
<protein>
    <submittedName>
        <fullName evidence="5">LuxR family transcriptional regulator</fullName>
    </submittedName>
</protein>
<dbReference type="InterPro" id="IPR059106">
    <property type="entry name" value="WHD_MalT"/>
</dbReference>
<dbReference type="PROSITE" id="PS50043">
    <property type="entry name" value="HTH_LUXR_2"/>
    <property type="match status" value="1"/>
</dbReference>
<dbReference type="InterPro" id="IPR041617">
    <property type="entry name" value="TPR_MalT"/>
</dbReference>
<dbReference type="InterPro" id="IPR000792">
    <property type="entry name" value="Tscrpt_reg_LuxR_C"/>
</dbReference>
<feature type="domain" description="HTH luxR-type" evidence="4">
    <location>
        <begin position="813"/>
        <end position="878"/>
    </location>
</feature>
<keyword evidence="3" id="KW-0804">Transcription</keyword>
<proteinExistence type="predicted"/>
<dbReference type="InterPro" id="IPR011990">
    <property type="entry name" value="TPR-like_helical_dom_sf"/>
</dbReference>
<accession>A0A229UGC5</accession>
<dbReference type="Gene3D" id="3.40.50.300">
    <property type="entry name" value="P-loop containing nucleotide triphosphate hydrolases"/>
    <property type="match status" value="1"/>
</dbReference>
<dbReference type="OrthoDB" id="1137593at2"/>
<dbReference type="SUPFAM" id="SSF46894">
    <property type="entry name" value="C-terminal effector domain of the bipartite response regulators"/>
    <property type="match status" value="1"/>
</dbReference>
<dbReference type="InterPro" id="IPR016032">
    <property type="entry name" value="Sig_transdc_resp-reg_C-effctor"/>
</dbReference>
<sequence length="884" mass="100267">MIQRSEPIVLRTKITLPSPKSNWVDRRRLIEQLEAAASGKLTTLCAPAGSGKTTLLTQWLHACGRRSAWYALDAKDNDPIRFWRYVSHALTEALPLPVSGQLLQLIQSLPNLSFLTYLDAFMNELAALEEPFVLLLDDYQFITDSRIHESIAYFIEYMPQSFHLVLSSRAELPFSTVKWLSQQQCVELDAQQLQFTRDETQSYYRDTAQLSLSPENVDKLVHHTEGWVTGLQLVSLSLRTRTDKDQFIEHFAGNHRNIADYLFHEVLSRLPQDMTDFIMQTSLLDRMDAALCDAVTQQPHSQSMLEKLKAWNIFIVPLDDQNRWFRYHHLFSQFVRSQVERAGIDRLAQLRRRISECCAGYGMIDEAIEHAIGAKDTALTDRLLAQYLPTLLARGEFTSLLRWFEGIPSAEAARPPELMLLHCFVVLVTANLDRAEALMGLIEHKFAAMEPSERKKQLQSGMLFVKSNLVFYSGDFEAWYRFSEGIMERFLPESPLFYGINYNRTEPAVRRTEFGLKGVLSMDTETIGLQFTRVLESKGWKDALITLYMNQALGEGYYEWNRLEDSLALLQKVEGSQAAQQTPGLWVPNQLLRARLYWAAGQAELAHVTLEHTLQTLAAQKQPEAYWGQYVQASQIRLLLRAGELSQAKRLVHALGVSFKDKPTLYREYVYVTLARLLGAQRKEAEALRLLELLKPQAIRERLIGSQMEIALLQSLLEAQRGQRSASFGYLHEALRIGEANGYIRSFLDEGEPAGELLRRYRNDRMRLTGSVRESEGAYEPGTADRDGVSLAYVDRLLLLFPGKAPLSAAAQTPQLIEPLTRAEIALIQLLTQGASNKEIAGELSLSVGTVKVYLSRIYAKLGVTSRTQALIAVRERGLVDSAE</sequence>
<name>A0A229UGC5_9BACL</name>
<evidence type="ECO:0000259" key="4">
    <source>
        <dbReference type="PROSITE" id="PS50043"/>
    </source>
</evidence>
<dbReference type="Gene3D" id="1.25.40.10">
    <property type="entry name" value="Tetratricopeptide repeat domain"/>
    <property type="match status" value="1"/>
</dbReference>
<dbReference type="InterPro" id="IPR027417">
    <property type="entry name" value="P-loop_NTPase"/>
</dbReference>
<dbReference type="EMBL" id="NMQW01000077">
    <property type="protein sequence ID" value="OXM82395.1"/>
    <property type="molecule type" value="Genomic_DNA"/>
</dbReference>
<keyword evidence="6" id="KW-1185">Reference proteome</keyword>
<dbReference type="GO" id="GO:0006355">
    <property type="term" value="P:regulation of DNA-templated transcription"/>
    <property type="evidence" value="ECO:0007669"/>
    <property type="project" value="InterPro"/>
</dbReference>
<evidence type="ECO:0000313" key="5">
    <source>
        <dbReference type="EMBL" id="OXM82395.1"/>
    </source>
</evidence>
<dbReference type="CDD" id="cd06170">
    <property type="entry name" value="LuxR_C_like"/>
    <property type="match status" value="1"/>
</dbReference>
<evidence type="ECO:0000256" key="2">
    <source>
        <dbReference type="ARBA" id="ARBA00023125"/>
    </source>
</evidence>
<evidence type="ECO:0000256" key="1">
    <source>
        <dbReference type="ARBA" id="ARBA00023015"/>
    </source>
</evidence>
<dbReference type="GO" id="GO:0003677">
    <property type="term" value="F:DNA binding"/>
    <property type="evidence" value="ECO:0007669"/>
    <property type="project" value="UniProtKB-KW"/>
</dbReference>
<dbReference type="AlphaFoldDB" id="A0A229UGC5"/>
<evidence type="ECO:0000256" key="3">
    <source>
        <dbReference type="ARBA" id="ARBA00023163"/>
    </source>
</evidence>
<evidence type="ECO:0000313" key="6">
    <source>
        <dbReference type="Proteomes" id="UP000215509"/>
    </source>
</evidence>
<dbReference type="InterPro" id="IPR036388">
    <property type="entry name" value="WH-like_DNA-bd_sf"/>
</dbReference>
<dbReference type="Pfam" id="PF25873">
    <property type="entry name" value="WHD_MalT"/>
    <property type="match status" value="1"/>
</dbReference>